<evidence type="ECO:0000313" key="9">
    <source>
        <dbReference type="EMBL" id="NKE67480.1"/>
    </source>
</evidence>
<dbReference type="FunFam" id="3.40.50.2300:FF:000018">
    <property type="entry name" value="DNA-binding transcriptional regulator NtrC"/>
    <property type="match status" value="1"/>
</dbReference>
<dbReference type="CDD" id="cd06170">
    <property type="entry name" value="LuxR_C_like"/>
    <property type="match status" value="1"/>
</dbReference>
<dbReference type="SMART" id="SM00421">
    <property type="entry name" value="HTH_LUXR"/>
    <property type="match status" value="1"/>
</dbReference>
<dbReference type="Pfam" id="PF00072">
    <property type="entry name" value="Response_reg"/>
    <property type="match status" value="1"/>
</dbReference>
<dbReference type="InterPro" id="IPR011006">
    <property type="entry name" value="CheY-like_superfamily"/>
</dbReference>
<dbReference type="SUPFAM" id="SSF46894">
    <property type="entry name" value="C-terminal effector domain of the bipartite response regulators"/>
    <property type="match status" value="1"/>
</dbReference>
<dbReference type="SUPFAM" id="SSF52172">
    <property type="entry name" value="CheY-like"/>
    <property type="match status" value="1"/>
</dbReference>
<dbReference type="CDD" id="cd17537">
    <property type="entry name" value="REC_FixJ"/>
    <property type="match status" value="1"/>
</dbReference>
<dbReference type="PRINTS" id="PR00038">
    <property type="entry name" value="HTHLUXR"/>
</dbReference>
<reference evidence="9 10" key="1">
    <citation type="journal article" date="2020" name="Nature">
        <title>Bacterial chemolithoautotrophy via manganese oxidation.</title>
        <authorList>
            <person name="Yu H."/>
            <person name="Leadbetter J.R."/>
        </authorList>
    </citation>
    <scope>NUCLEOTIDE SEQUENCE [LARGE SCALE GENOMIC DNA]</scope>
    <source>
        <strain evidence="9 10">RBP-1</strain>
    </source>
</reference>
<dbReference type="PANTHER" id="PTHR44688:SF16">
    <property type="entry name" value="DNA-BINDING TRANSCRIPTIONAL ACTIVATOR DEVR_DOSR"/>
    <property type="match status" value="1"/>
</dbReference>
<keyword evidence="5" id="KW-0804">Transcription</keyword>
<sequence length="210" mass="22975">MNYQPDQCVVHVVDDDPALRRSLRFLLESVEWKVQLHASAEEFLEAVGQARQPSCVLLDIRMPAMSGLELQQVLQARGIAVPIVFMTGHADVSMAVQAMKSGAADFIEKPFKDQVVLDAVAAAMRRSAEALLEQQVREEAVRLLGALSPREREVAQLVAQGQPNKLIAANLGISEKTVHIHRQHVMEKAGVSSAAELARLMLRADPAALD</sequence>
<keyword evidence="10" id="KW-1185">Reference proteome</keyword>
<feature type="domain" description="HTH luxR-type" evidence="7">
    <location>
        <begin position="140"/>
        <end position="205"/>
    </location>
</feature>
<feature type="modified residue" description="4-aspartylphosphate" evidence="6">
    <location>
        <position position="59"/>
    </location>
</feature>
<proteinExistence type="predicted"/>
<evidence type="ECO:0000256" key="4">
    <source>
        <dbReference type="ARBA" id="ARBA00023125"/>
    </source>
</evidence>
<dbReference type="EMBL" id="VTOX01000006">
    <property type="protein sequence ID" value="NKE67480.1"/>
    <property type="molecule type" value="Genomic_DNA"/>
</dbReference>
<keyword evidence="3" id="KW-0805">Transcription regulation</keyword>
<dbReference type="GO" id="GO:0006355">
    <property type="term" value="P:regulation of DNA-templated transcription"/>
    <property type="evidence" value="ECO:0007669"/>
    <property type="project" value="InterPro"/>
</dbReference>
<evidence type="ECO:0000256" key="1">
    <source>
        <dbReference type="ARBA" id="ARBA00022553"/>
    </source>
</evidence>
<dbReference type="SMART" id="SM00448">
    <property type="entry name" value="REC"/>
    <property type="match status" value="1"/>
</dbReference>
<dbReference type="PANTHER" id="PTHR44688">
    <property type="entry name" value="DNA-BINDING TRANSCRIPTIONAL ACTIVATOR DEVR_DOSR"/>
    <property type="match status" value="1"/>
</dbReference>
<comment type="caution">
    <text evidence="9">The sequence shown here is derived from an EMBL/GenBank/DDBJ whole genome shotgun (WGS) entry which is preliminary data.</text>
</comment>
<dbReference type="InterPro" id="IPR016032">
    <property type="entry name" value="Sig_transdc_resp-reg_C-effctor"/>
</dbReference>
<keyword evidence="4" id="KW-0238">DNA-binding</keyword>
<dbReference type="PROSITE" id="PS50043">
    <property type="entry name" value="HTH_LUXR_2"/>
    <property type="match status" value="1"/>
</dbReference>
<evidence type="ECO:0000259" key="8">
    <source>
        <dbReference type="PROSITE" id="PS50110"/>
    </source>
</evidence>
<dbReference type="AlphaFoldDB" id="A0A7X6I7M6"/>
<evidence type="ECO:0000256" key="5">
    <source>
        <dbReference type="ARBA" id="ARBA00023163"/>
    </source>
</evidence>
<dbReference type="Proteomes" id="UP000521868">
    <property type="component" value="Unassembled WGS sequence"/>
</dbReference>
<dbReference type="GO" id="GO:0003677">
    <property type="term" value="F:DNA binding"/>
    <property type="evidence" value="ECO:0007669"/>
    <property type="project" value="UniProtKB-KW"/>
</dbReference>
<accession>A0A7X6I7M6</accession>
<dbReference type="InterPro" id="IPR001789">
    <property type="entry name" value="Sig_transdc_resp-reg_receiver"/>
</dbReference>
<dbReference type="PROSITE" id="PS50110">
    <property type="entry name" value="RESPONSE_REGULATORY"/>
    <property type="match status" value="1"/>
</dbReference>
<dbReference type="InterPro" id="IPR036388">
    <property type="entry name" value="WH-like_DNA-bd_sf"/>
</dbReference>
<feature type="domain" description="Response regulatory" evidence="8">
    <location>
        <begin position="9"/>
        <end position="124"/>
    </location>
</feature>
<evidence type="ECO:0000256" key="3">
    <source>
        <dbReference type="ARBA" id="ARBA00023015"/>
    </source>
</evidence>
<dbReference type="PROSITE" id="PS00622">
    <property type="entry name" value="HTH_LUXR_1"/>
    <property type="match status" value="1"/>
</dbReference>
<dbReference type="Pfam" id="PF00196">
    <property type="entry name" value="GerE"/>
    <property type="match status" value="1"/>
</dbReference>
<evidence type="ECO:0000256" key="2">
    <source>
        <dbReference type="ARBA" id="ARBA00023012"/>
    </source>
</evidence>
<evidence type="ECO:0000313" key="10">
    <source>
        <dbReference type="Proteomes" id="UP000521868"/>
    </source>
</evidence>
<keyword evidence="2" id="KW-0902">Two-component regulatory system</keyword>
<dbReference type="GO" id="GO:0000160">
    <property type="term" value="P:phosphorelay signal transduction system"/>
    <property type="evidence" value="ECO:0007669"/>
    <property type="project" value="UniProtKB-KW"/>
</dbReference>
<name>A0A7X6I7M6_9BURK</name>
<evidence type="ECO:0000256" key="6">
    <source>
        <dbReference type="PROSITE-ProRule" id="PRU00169"/>
    </source>
</evidence>
<dbReference type="InterPro" id="IPR000792">
    <property type="entry name" value="Tscrpt_reg_LuxR_C"/>
</dbReference>
<dbReference type="RefSeq" id="WP_168108605.1">
    <property type="nucleotide sequence ID" value="NZ_VTOX01000006.1"/>
</dbReference>
<keyword evidence="1 6" id="KW-0597">Phosphoprotein</keyword>
<organism evidence="9 10">
    <name type="scientific">Ramlibacter lithotrophicus</name>
    <dbReference type="NCBI Taxonomy" id="2606681"/>
    <lineage>
        <taxon>Bacteria</taxon>
        <taxon>Pseudomonadati</taxon>
        <taxon>Pseudomonadota</taxon>
        <taxon>Betaproteobacteria</taxon>
        <taxon>Burkholderiales</taxon>
        <taxon>Comamonadaceae</taxon>
        <taxon>Ramlibacter</taxon>
    </lineage>
</organism>
<dbReference type="Gene3D" id="3.40.50.2300">
    <property type="match status" value="1"/>
</dbReference>
<protein>
    <submittedName>
        <fullName evidence="9">Response regulator transcription factor</fullName>
    </submittedName>
</protein>
<dbReference type="Gene3D" id="1.10.10.10">
    <property type="entry name" value="Winged helix-like DNA-binding domain superfamily/Winged helix DNA-binding domain"/>
    <property type="match status" value="1"/>
</dbReference>
<evidence type="ECO:0000259" key="7">
    <source>
        <dbReference type="PROSITE" id="PS50043"/>
    </source>
</evidence>
<gene>
    <name evidence="9" type="ORF">RAMLITH_16775</name>
</gene>